<accession>A0A1T4YR37</accession>
<dbReference type="PANTHER" id="PTHR43545">
    <property type="entry name" value="FORMATE DEHYDROGENASE, NITRATE-INDUCIBLE, IRON-SULFUR SUBUNIT"/>
    <property type="match status" value="1"/>
</dbReference>
<keyword evidence="11" id="KW-1185">Reference proteome</keyword>
<dbReference type="CDD" id="cd16371">
    <property type="entry name" value="DMSOR_beta_like"/>
    <property type="match status" value="1"/>
</dbReference>
<dbReference type="AlphaFoldDB" id="A0A1T4YR37"/>
<dbReference type="Pfam" id="PF13247">
    <property type="entry name" value="Fer4_11"/>
    <property type="match status" value="1"/>
</dbReference>
<keyword evidence="3" id="KW-0479">Metal-binding</keyword>
<feature type="domain" description="4Fe-4S ferredoxin-type" evidence="9">
    <location>
        <begin position="154"/>
        <end position="183"/>
    </location>
</feature>
<dbReference type="GO" id="GO:0030313">
    <property type="term" value="C:cell envelope"/>
    <property type="evidence" value="ECO:0007669"/>
    <property type="project" value="UniProtKB-SubCell"/>
</dbReference>
<keyword evidence="8" id="KW-1133">Transmembrane helix</keyword>
<dbReference type="SUPFAM" id="SSF54862">
    <property type="entry name" value="4Fe-4S ferredoxins"/>
    <property type="match status" value="1"/>
</dbReference>
<dbReference type="InterPro" id="IPR051555">
    <property type="entry name" value="FDH_Electron_Transfer_Unit"/>
</dbReference>
<feature type="domain" description="4Fe-4S ferredoxin-type" evidence="9">
    <location>
        <begin position="77"/>
        <end position="107"/>
    </location>
</feature>
<evidence type="ECO:0000313" key="11">
    <source>
        <dbReference type="Proteomes" id="UP000190774"/>
    </source>
</evidence>
<dbReference type="GO" id="GO:0051539">
    <property type="term" value="F:4 iron, 4 sulfur cluster binding"/>
    <property type="evidence" value="ECO:0007669"/>
    <property type="project" value="UniProtKB-KW"/>
</dbReference>
<feature type="transmembrane region" description="Helical" evidence="8">
    <location>
        <begin position="512"/>
        <end position="530"/>
    </location>
</feature>
<dbReference type="OrthoDB" id="9810688at2"/>
<evidence type="ECO:0000256" key="6">
    <source>
        <dbReference type="ARBA" id="ARBA00023014"/>
    </source>
</evidence>
<feature type="transmembrane region" description="Helical" evidence="8">
    <location>
        <begin position="306"/>
        <end position="327"/>
    </location>
</feature>
<sequence>MICDLDPSASGKPVPKPDASSPDPQAIHGLLLESLLEEQQTLRTPVALFSEAYDSKAPSKRFSHLIPLSRPDSDEQYAFEVNLDACTGCKACVAACHSLNGLDDDEAWRDMGLLVGTRKQPYLQTVTTACHHCVDPACADGCPVLAYDKDRITGIVRHLDDQCIGCSYCILKCPYDVPKFNFKRGIVRKCDMCHGRLSEGEAPACVQACPNEAIKIINRKVGEVEREGQIIAGAFDSSYTGPTTRYTSKRPLPEQAHAADEGRLVKDHAHMPLSWMLVMTQMSAGAFLTATLGLGLQALTIDDAGWISGVAFAIGFAGIHLSVLHLGQPLKAWRAFMGWRKSWLSREILAFGAYAGAGSMALAAWLLPLPLLVKPAWVLSTLVGIVAVATSIMVYVDTRRPYWSAKLVSLKFIGTLLILGTALTSTVSAFRGSPNASLFFLSALVLQWLMFGIENREQETALKDEKSARHRSARSMEFLHAPQLAARRFLFVLTGLLLPLLVAGGFSRPILFALWTALAFTSQLIERIYFFTACSGPKMPGN</sequence>
<dbReference type="STRING" id="48467.SAMN02745166_04017"/>
<evidence type="ECO:0000256" key="7">
    <source>
        <dbReference type="SAM" id="MobiDB-lite"/>
    </source>
</evidence>
<evidence type="ECO:0000256" key="4">
    <source>
        <dbReference type="ARBA" id="ARBA00022737"/>
    </source>
</evidence>
<gene>
    <name evidence="10" type="ORF">SAMN02745166_04017</name>
</gene>
<keyword evidence="5" id="KW-0408">Iron</keyword>
<feature type="transmembrane region" description="Helical" evidence="8">
    <location>
        <begin position="273"/>
        <end position="294"/>
    </location>
</feature>
<evidence type="ECO:0000313" key="10">
    <source>
        <dbReference type="EMBL" id="SKB04242.1"/>
    </source>
</evidence>
<feature type="transmembrane region" description="Helical" evidence="8">
    <location>
        <begin position="377"/>
        <end position="396"/>
    </location>
</feature>
<evidence type="ECO:0000256" key="5">
    <source>
        <dbReference type="ARBA" id="ARBA00023004"/>
    </source>
</evidence>
<dbReference type="InterPro" id="IPR007059">
    <property type="entry name" value="DmsC"/>
</dbReference>
<proteinExistence type="predicted"/>
<keyword evidence="8" id="KW-0472">Membrane</keyword>
<evidence type="ECO:0000256" key="1">
    <source>
        <dbReference type="ARBA" id="ARBA00004196"/>
    </source>
</evidence>
<name>A0A1T4YR37_9BACT</name>
<keyword evidence="6" id="KW-0411">Iron-sulfur</keyword>
<dbReference type="RefSeq" id="WP_078815170.1">
    <property type="nucleotide sequence ID" value="NZ_FUYE01000016.1"/>
</dbReference>
<dbReference type="PROSITE" id="PS51379">
    <property type="entry name" value="4FE4S_FER_2"/>
    <property type="match status" value="2"/>
</dbReference>
<feature type="transmembrane region" description="Helical" evidence="8">
    <location>
        <begin position="348"/>
        <end position="371"/>
    </location>
</feature>
<feature type="transmembrane region" description="Helical" evidence="8">
    <location>
        <begin position="408"/>
        <end position="430"/>
    </location>
</feature>
<evidence type="ECO:0000256" key="8">
    <source>
        <dbReference type="SAM" id="Phobius"/>
    </source>
</evidence>
<dbReference type="Gene3D" id="3.30.70.20">
    <property type="match status" value="2"/>
</dbReference>
<evidence type="ECO:0000259" key="9">
    <source>
        <dbReference type="PROSITE" id="PS51379"/>
    </source>
</evidence>
<feature type="region of interest" description="Disordered" evidence="7">
    <location>
        <begin position="1"/>
        <end position="24"/>
    </location>
</feature>
<reference evidence="11" key="1">
    <citation type="submission" date="2017-02" db="EMBL/GenBank/DDBJ databases">
        <authorList>
            <person name="Varghese N."/>
            <person name="Submissions S."/>
        </authorList>
    </citation>
    <scope>NUCLEOTIDE SEQUENCE [LARGE SCALE GENOMIC DNA]</scope>
    <source>
        <strain evidence="11">ATCC 700200</strain>
    </source>
</reference>
<organism evidence="10 11">
    <name type="scientific">Prosthecobacter debontii</name>
    <dbReference type="NCBI Taxonomy" id="48467"/>
    <lineage>
        <taxon>Bacteria</taxon>
        <taxon>Pseudomonadati</taxon>
        <taxon>Verrucomicrobiota</taxon>
        <taxon>Verrucomicrobiia</taxon>
        <taxon>Verrucomicrobiales</taxon>
        <taxon>Verrucomicrobiaceae</taxon>
        <taxon>Prosthecobacter</taxon>
    </lineage>
</organism>
<dbReference type="Proteomes" id="UP000190774">
    <property type="component" value="Unassembled WGS sequence"/>
</dbReference>
<dbReference type="GO" id="GO:0019645">
    <property type="term" value="P:anaerobic electron transport chain"/>
    <property type="evidence" value="ECO:0007669"/>
    <property type="project" value="InterPro"/>
</dbReference>
<dbReference type="InterPro" id="IPR017900">
    <property type="entry name" value="4Fe4S_Fe_S_CS"/>
</dbReference>
<keyword evidence="2" id="KW-0004">4Fe-4S</keyword>
<dbReference type="Pfam" id="PF04976">
    <property type="entry name" value="DmsC"/>
    <property type="match status" value="1"/>
</dbReference>
<protein>
    <submittedName>
        <fullName evidence="10">Nitrate reductase (Quinol-dependent), transmembrane subunit</fullName>
    </submittedName>
</protein>
<comment type="subcellular location">
    <subcellularLocation>
        <location evidence="1">Cell envelope</location>
    </subcellularLocation>
</comment>
<keyword evidence="4" id="KW-0677">Repeat</keyword>
<dbReference type="EMBL" id="FUYE01000016">
    <property type="protein sequence ID" value="SKB04242.1"/>
    <property type="molecule type" value="Genomic_DNA"/>
</dbReference>
<dbReference type="GO" id="GO:0016020">
    <property type="term" value="C:membrane"/>
    <property type="evidence" value="ECO:0007669"/>
    <property type="project" value="InterPro"/>
</dbReference>
<keyword evidence="8 10" id="KW-0812">Transmembrane</keyword>
<feature type="transmembrane region" description="Helical" evidence="8">
    <location>
        <begin position="489"/>
        <end position="506"/>
    </location>
</feature>
<dbReference type="PANTHER" id="PTHR43545:SF6">
    <property type="entry name" value="FORMATE DEHYDROGENASE, NITRATE-INDUCIBLE, IRON-SULFUR SUBUNIT"/>
    <property type="match status" value="1"/>
</dbReference>
<dbReference type="PROSITE" id="PS00198">
    <property type="entry name" value="4FE4S_FER_1"/>
    <property type="match status" value="1"/>
</dbReference>
<evidence type="ECO:0000256" key="3">
    <source>
        <dbReference type="ARBA" id="ARBA00022723"/>
    </source>
</evidence>
<dbReference type="InterPro" id="IPR017896">
    <property type="entry name" value="4Fe4S_Fe-S-bd"/>
</dbReference>
<evidence type="ECO:0000256" key="2">
    <source>
        <dbReference type="ARBA" id="ARBA00022485"/>
    </source>
</evidence>
<dbReference type="GO" id="GO:0046872">
    <property type="term" value="F:metal ion binding"/>
    <property type="evidence" value="ECO:0007669"/>
    <property type="project" value="UniProtKB-KW"/>
</dbReference>